<organism evidence="2 3">
    <name type="scientific">Cylindrobasidium torrendii FP15055 ss-10</name>
    <dbReference type="NCBI Taxonomy" id="1314674"/>
    <lineage>
        <taxon>Eukaryota</taxon>
        <taxon>Fungi</taxon>
        <taxon>Dikarya</taxon>
        <taxon>Basidiomycota</taxon>
        <taxon>Agaricomycotina</taxon>
        <taxon>Agaricomycetes</taxon>
        <taxon>Agaricomycetidae</taxon>
        <taxon>Agaricales</taxon>
        <taxon>Marasmiineae</taxon>
        <taxon>Physalacriaceae</taxon>
        <taxon>Cylindrobasidium</taxon>
    </lineage>
</organism>
<reference evidence="2 3" key="1">
    <citation type="journal article" date="2015" name="Fungal Genet. Biol.">
        <title>Evolution of novel wood decay mechanisms in Agaricales revealed by the genome sequences of Fistulina hepatica and Cylindrobasidium torrendii.</title>
        <authorList>
            <person name="Floudas D."/>
            <person name="Held B.W."/>
            <person name="Riley R."/>
            <person name="Nagy L.G."/>
            <person name="Koehler G."/>
            <person name="Ransdell A.S."/>
            <person name="Younus H."/>
            <person name="Chow J."/>
            <person name="Chiniquy J."/>
            <person name="Lipzen A."/>
            <person name="Tritt A."/>
            <person name="Sun H."/>
            <person name="Haridas S."/>
            <person name="LaButti K."/>
            <person name="Ohm R.A."/>
            <person name="Kues U."/>
            <person name="Blanchette R.A."/>
            <person name="Grigoriev I.V."/>
            <person name="Minto R.E."/>
            <person name="Hibbett D.S."/>
        </authorList>
    </citation>
    <scope>NUCLEOTIDE SEQUENCE [LARGE SCALE GENOMIC DNA]</scope>
    <source>
        <strain evidence="2 3">FP15055 ss-10</strain>
    </source>
</reference>
<sequence>MNKVVGEDAPCGVSEMDAEISIIVRLNPIYSARSSSDDPGTNDLFSSPACSSRSSRTGQDGSCRSCSNSSRVQATAGLHGMSESLLAIQAVRRHPAMKQESLLEGICWLPEAMFCCTEGKGATSGHGFGRVREEVRFERSGSKRFRDEWEVLTGRRQ</sequence>
<gene>
    <name evidence="2" type="ORF">CYLTODRAFT_170214</name>
</gene>
<evidence type="ECO:0000256" key="1">
    <source>
        <dbReference type="SAM" id="MobiDB-lite"/>
    </source>
</evidence>
<evidence type="ECO:0000313" key="2">
    <source>
        <dbReference type="EMBL" id="KIY62591.1"/>
    </source>
</evidence>
<evidence type="ECO:0000313" key="3">
    <source>
        <dbReference type="Proteomes" id="UP000054007"/>
    </source>
</evidence>
<feature type="region of interest" description="Disordered" evidence="1">
    <location>
        <begin position="34"/>
        <end position="66"/>
    </location>
</feature>
<feature type="compositionally biased region" description="Polar residues" evidence="1">
    <location>
        <begin position="56"/>
        <end position="66"/>
    </location>
</feature>
<dbReference type="Proteomes" id="UP000054007">
    <property type="component" value="Unassembled WGS sequence"/>
</dbReference>
<accession>A0A0D7AZ73</accession>
<feature type="compositionally biased region" description="Low complexity" evidence="1">
    <location>
        <begin position="46"/>
        <end position="55"/>
    </location>
</feature>
<feature type="compositionally biased region" description="Polar residues" evidence="1">
    <location>
        <begin position="34"/>
        <end position="45"/>
    </location>
</feature>
<proteinExistence type="predicted"/>
<name>A0A0D7AZ73_9AGAR</name>
<dbReference type="EMBL" id="KN880767">
    <property type="protein sequence ID" value="KIY62591.1"/>
    <property type="molecule type" value="Genomic_DNA"/>
</dbReference>
<protein>
    <submittedName>
        <fullName evidence="2">Uncharacterized protein</fullName>
    </submittedName>
</protein>
<keyword evidence="3" id="KW-1185">Reference proteome</keyword>
<dbReference type="AlphaFoldDB" id="A0A0D7AZ73"/>